<organism evidence="2 3">
    <name type="scientific">Echria macrotheca</name>
    <dbReference type="NCBI Taxonomy" id="438768"/>
    <lineage>
        <taxon>Eukaryota</taxon>
        <taxon>Fungi</taxon>
        <taxon>Dikarya</taxon>
        <taxon>Ascomycota</taxon>
        <taxon>Pezizomycotina</taxon>
        <taxon>Sordariomycetes</taxon>
        <taxon>Sordariomycetidae</taxon>
        <taxon>Sordariales</taxon>
        <taxon>Schizotheciaceae</taxon>
        <taxon>Echria</taxon>
    </lineage>
</organism>
<dbReference type="Proteomes" id="UP001239445">
    <property type="component" value="Unassembled WGS sequence"/>
</dbReference>
<proteinExistence type="predicted"/>
<dbReference type="AlphaFoldDB" id="A0AAJ0BBY4"/>
<accession>A0AAJ0BBY4</accession>
<evidence type="ECO:0000313" key="3">
    <source>
        <dbReference type="Proteomes" id="UP001239445"/>
    </source>
</evidence>
<name>A0AAJ0BBY4_9PEZI</name>
<keyword evidence="3" id="KW-1185">Reference proteome</keyword>
<feature type="compositionally biased region" description="Low complexity" evidence="1">
    <location>
        <begin position="173"/>
        <end position="182"/>
    </location>
</feature>
<evidence type="ECO:0000256" key="1">
    <source>
        <dbReference type="SAM" id="MobiDB-lite"/>
    </source>
</evidence>
<feature type="region of interest" description="Disordered" evidence="1">
    <location>
        <begin position="1"/>
        <end position="21"/>
    </location>
</feature>
<comment type="caution">
    <text evidence="2">The sequence shown here is derived from an EMBL/GenBank/DDBJ whole genome shotgun (WGS) entry which is preliminary data.</text>
</comment>
<gene>
    <name evidence="2" type="ORF">QBC47DRAFT_322211</name>
</gene>
<protein>
    <recommendedName>
        <fullName evidence="4">RING-type domain-containing protein</fullName>
    </recommendedName>
</protein>
<evidence type="ECO:0008006" key="4">
    <source>
        <dbReference type="Google" id="ProtNLM"/>
    </source>
</evidence>
<dbReference type="EMBL" id="MU839833">
    <property type="protein sequence ID" value="KAK1755469.1"/>
    <property type="molecule type" value="Genomic_DNA"/>
</dbReference>
<feature type="region of interest" description="Disordered" evidence="1">
    <location>
        <begin position="169"/>
        <end position="191"/>
    </location>
</feature>
<reference evidence="2" key="1">
    <citation type="submission" date="2023-06" db="EMBL/GenBank/DDBJ databases">
        <title>Genome-scale phylogeny and comparative genomics of the fungal order Sordariales.</title>
        <authorList>
            <consortium name="Lawrence Berkeley National Laboratory"/>
            <person name="Hensen N."/>
            <person name="Bonometti L."/>
            <person name="Westerberg I."/>
            <person name="Brannstrom I.O."/>
            <person name="Guillou S."/>
            <person name="Cros-Aarteil S."/>
            <person name="Calhoun S."/>
            <person name="Haridas S."/>
            <person name="Kuo A."/>
            <person name="Mondo S."/>
            <person name="Pangilinan J."/>
            <person name="Riley R."/>
            <person name="Labutti K."/>
            <person name="Andreopoulos B."/>
            <person name="Lipzen A."/>
            <person name="Chen C."/>
            <person name="Yanf M."/>
            <person name="Daum C."/>
            <person name="Ng V."/>
            <person name="Clum A."/>
            <person name="Steindorff A."/>
            <person name="Ohm R."/>
            <person name="Martin F."/>
            <person name="Silar P."/>
            <person name="Natvig D."/>
            <person name="Lalanne C."/>
            <person name="Gautier V."/>
            <person name="Ament-Velasquez S.L."/>
            <person name="Kruys A."/>
            <person name="Hutchinson M.I."/>
            <person name="Powell A.J."/>
            <person name="Barry K."/>
            <person name="Miller A.N."/>
            <person name="Grigoriev I.V."/>
            <person name="Debuchy R."/>
            <person name="Gladieux P."/>
            <person name="Thoren M.H."/>
            <person name="Johannesson H."/>
        </authorList>
    </citation>
    <scope>NUCLEOTIDE SEQUENCE</scope>
    <source>
        <strain evidence="2">PSN4</strain>
    </source>
</reference>
<evidence type="ECO:0000313" key="2">
    <source>
        <dbReference type="EMBL" id="KAK1755469.1"/>
    </source>
</evidence>
<sequence length="191" mass="21086">MKQKMDMPTPVLQQPAPPLPAPYIRSRSRFSPMESKCCQCQQRPSNNRRCSQSSCDHALCYDCSQVDLRGQAVVPHSIPSNWACSSCGNTHSVLDILTSDVACACGSPTLQAVYDQFGKIYLFWRDDPQVFDLSDPAKVEEAAWRIWKAGGEPWEADVLRIEAERAKNGRALSRLSQSSESSGGSGAMELD</sequence>